<dbReference type="Pfam" id="PF00903">
    <property type="entry name" value="Glyoxalase"/>
    <property type="match status" value="1"/>
</dbReference>
<accession>A0A926Y1E5</accession>
<dbReference type="InterPro" id="IPR004360">
    <property type="entry name" value="Glyas_Fos-R_dOase_dom"/>
</dbReference>
<protein>
    <submittedName>
        <fullName evidence="2">Phage portal protein</fullName>
    </submittedName>
</protein>
<evidence type="ECO:0000259" key="1">
    <source>
        <dbReference type="PROSITE" id="PS51819"/>
    </source>
</evidence>
<dbReference type="Proteomes" id="UP000598820">
    <property type="component" value="Unassembled WGS sequence"/>
</dbReference>
<dbReference type="PANTHER" id="PTHR39175">
    <property type="entry name" value="FAMILY PROTEIN, PUTATIVE (AFU_ORTHOLOGUE AFUA_3G15060)-RELATED"/>
    <property type="match status" value="1"/>
</dbReference>
<dbReference type="PROSITE" id="PS51819">
    <property type="entry name" value="VOC"/>
    <property type="match status" value="1"/>
</dbReference>
<sequence>MIAFKRVDHFLICIPIGATSDARAFYTDVLELPEIPGNHPDGAMWFQLGDIELHIREEAGGNFSKRHPAFEITNLTVARQSLEQKGIAIEYSSVIDGRDRFFFRDPFGNRFELLEYAH</sequence>
<dbReference type="InterPro" id="IPR037523">
    <property type="entry name" value="VOC_core"/>
</dbReference>
<dbReference type="AlphaFoldDB" id="A0A926Y1E5"/>
<reference evidence="2" key="1">
    <citation type="submission" date="2020-09" db="EMBL/GenBank/DDBJ databases">
        <authorList>
            <person name="Kim M.K."/>
        </authorList>
    </citation>
    <scope>NUCLEOTIDE SEQUENCE</scope>
    <source>
        <strain evidence="2">BT702</strain>
    </source>
</reference>
<gene>
    <name evidence="2" type="ORF">IC229_14020</name>
</gene>
<dbReference type="RefSeq" id="WP_190887619.1">
    <property type="nucleotide sequence ID" value="NZ_JACWZY010000010.1"/>
</dbReference>
<evidence type="ECO:0000313" key="3">
    <source>
        <dbReference type="Proteomes" id="UP000598820"/>
    </source>
</evidence>
<keyword evidence="3" id="KW-1185">Reference proteome</keyword>
<feature type="domain" description="VOC" evidence="1">
    <location>
        <begin position="6"/>
        <end position="116"/>
    </location>
</feature>
<dbReference type="SUPFAM" id="SSF54593">
    <property type="entry name" value="Glyoxalase/Bleomycin resistance protein/Dihydroxybiphenyl dioxygenase"/>
    <property type="match status" value="1"/>
</dbReference>
<dbReference type="EMBL" id="JACWZY010000010">
    <property type="protein sequence ID" value="MBD2701763.1"/>
    <property type="molecule type" value="Genomic_DNA"/>
</dbReference>
<dbReference type="Gene3D" id="3.10.180.10">
    <property type="entry name" value="2,3-Dihydroxybiphenyl 1,2-Dioxygenase, domain 1"/>
    <property type="match status" value="1"/>
</dbReference>
<dbReference type="PANTHER" id="PTHR39175:SF1">
    <property type="entry name" value="FAMILY PROTEIN, PUTATIVE (AFU_ORTHOLOGUE AFUA_3G15060)-RELATED"/>
    <property type="match status" value="1"/>
</dbReference>
<evidence type="ECO:0000313" key="2">
    <source>
        <dbReference type="EMBL" id="MBD2701763.1"/>
    </source>
</evidence>
<dbReference type="InterPro" id="IPR029068">
    <property type="entry name" value="Glyas_Bleomycin-R_OHBP_Dase"/>
</dbReference>
<comment type="caution">
    <text evidence="2">The sequence shown here is derived from an EMBL/GenBank/DDBJ whole genome shotgun (WGS) entry which is preliminary data.</text>
</comment>
<organism evidence="2 3">
    <name type="scientific">Spirosoma profusum</name>
    <dbReference type="NCBI Taxonomy" id="2771354"/>
    <lineage>
        <taxon>Bacteria</taxon>
        <taxon>Pseudomonadati</taxon>
        <taxon>Bacteroidota</taxon>
        <taxon>Cytophagia</taxon>
        <taxon>Cytophagales</taxon>
        <taxon>Cytophagaceae</taxon>
        <taxon>Spirosoma</taxon>
    </lineage>
</organism>
<name>A0A926Y1E5_9BACT</name>
<proteinExistence type="predicted"/>